<dbReference type="PANTHER" id="PTHR10728:SF33">
    <property type="entry name" value="LYSOPHOSPHOLIPASE 1-RELATED"/>
    <property type="match status" value="1"/>
</dbReference>
<dbReference type="InterPro" id="IPR002642">
    <property type="entry name" value="LysoPLipase_cat_dom"/>
</dbReference>
<evidence type="ECO:0000313" key="16">
    <source>
        <dbReference type="Proteomes" id="UP000662931"/>
    </source>
</evidence>
<dbReference type="Pfam" id="PF00168">
    <property type="entry name" value="C2"/>
    <property type="match status" value="1"/>
</dbReference>
<keyword evidence="5 10" id="KW-0378">Hydrolase</keyword>
<reference evidence="15" key="1">
    <citation type="submission" date="2020-10" db="EMBL/GenBank/DDBJ databases">
        <authorList>
            <person name="Roach M.J.R."/>
        </authorList>
    </citation>
    <scope>NUCLEOTIDE SEQUENCE</scope>
    <source>
        <strain evidence="15">CBS 1945</strain>
    </source>
</reference>
<feature type="compositionally biased region" description="Acidic residues" evidence="12">
    <location>
        <begin position="946"/>
        <end position="957"/>
    </location>
</feature>
<dbReference type="PROSITE" id="PS50004">
    <property type="entry name" value="C2"/>
    <property type="match status" value="1"/>
</dbReference>
<name>A0A875RZB3_EENNA</name>
<feature type="compositionally biased region" description="Low complexity" evidence="12">
    <location>
        <begin position="620"/>
        <end position="631"/>
    </location>
</feature>
<feature type="chain" id="PRO_5034952531" description="Lysophospholipase" evidence="11">
    <location>
        <begin position="17"/>
        <end position="1115"/>
    </location>
</feature>
<evidence type="ECO:0000256" key="11">
    <source>
        <dbReference type="RuleBase" id="RU362103"/>
    </source>
</evidence>
<comment type="subcellular location">
    <subcellularLocation>
        <location evidence="1">Cytoplasm</location>
    </subcellularLocation>
</comment>
<organism evidence="15 16">
    <name type="scientific">Eeniella nana</name>
    <name type="common">Yeast</name>
    <name type="synonym">Brettanomyces nanus</name>
    <dbReference type="NCBI Taxonomy" id="13502"/>
    <lineage>
        <taxon>Eukaryota</taxon>
        <taxon>Fungi</taxon>
        <taxon>Dikarya</taxon>
        <taxon>Ascomycota</taxon>
        <taxon>Saccharomycotina</taxon>
        <taxon>Pichiomycetes</taxon>
        <taxon>Pichiales</taxon>
        <taxon>Pichiaceae</taxon>
        <taxon>Brettanomyces</taxon>
    </lineage>
</organism>
<feature type="domain" description="C2" evidence="13">
    <location>
        <begin position="636"/>
        <end position="755"/>
    </location>
</feature>
<dbReference type="EC" id="3.1.1.5" evidence="11"/>
<dbReference type="InterPro" id="IPR000008">
    <property type="entry name" value="C2_dom"/>
</dbReference>
<dbReference type="GO" id="GO:0046475">
    <property type="term" value="P:glycerophospholipid catabolic process"/>
    <property type="evidence" value="ECO:0007669"/>
    <property type="project" value="TreeGrafter"/>
</dbReference>
<dbReference type="PANTHER" id="PTHR10728">
    <property type="entry name" value="CYTOSOLIC PHOSPHOLIPASE A2"/>
    <property type="match status" value="1"/>
</dbReference>
<keyword evidence="4 11" id="KW-0732">Signal</keyword>
<evidence type="ECO:0000256" key="3">
    <source>
        <dbReference type="ARBA" id="ARBA00022490"/>
    </source>
</evidence>
<dbReference type="GO" id="GO:0005783">
    <property type="term" value="C:endoplasmic reticulum"/>
    <property type="evidence" value="ECO:0007669"/>
    <property type="project" value="TreeGrafter"/>
</dbReference>
<dbReference type="AlphaFoldDB" id="A0A875RZB3"/>
<dbReference type="InterPro" id="IPR035892">
    <property type="entry name" value="C2_domain_sf"/>
</dbReference>
<evidence type="ECO:0000259" key="14">
    <source>
        <dbReference type="PROSITE" id="PS51210"/>
    </source>
</evidence>
<dbReference type="Gene3D" id="3.40.1090.10">
    <property type="entry name" value="Cytosolic phospholipase A2 catalytic domain"/>
    <property type="match status" value="1"/>
</dbReference>
<evidence type="ECO:0000256" key="6">
    <source>
        <dbReference type="ARBA" id="ARBA00022963"/>
    </source>
</evidence>
<dbReference type="RefSeq" id="XP_038776950.1">
    <property type="nucleotide sequence ID" value="XM_038921022.1"/>
</dbReference>
<feature type="region of interest" description="Disordered" evidence="12">
    <location>
        <begin position="841"/>
        <end position="866"/>
    </location>
</feature>
<evidence type="ECO:0000259" key="13">
    <source>
        <dbReference type="PROSITE" id="PS50004"/>
    </source>
</evidence>
<dbReference type="SUPFAM" id="SSF49562">
    <property type="entry name" value="C2 domain (Calcium/lipid-binding domain, CaLB)"/>
    <property type="match status" value="1"/>
</dbReference>
<dbReference type="SMART" id="SM00022">
    <property type="entry name" value="PLAc"/>
    <property type="match status" value="1"/>
</dbReference>
<evidence type="ECO:0000256" key="10">
    <source>
        <dbReference type="PROSITE-ProRule" id="PRU00555"/>
    </source>
</evidence>
<evidence type="ECO:0000256" key="12">
    <source>
        <dbReference type="SAM" id="MobiDB-lite"/>
    </source>
</evidence>
<dbReference type="KEGG" id="bnn:FOA43_000695"/>
<keyword evidence="3" id="KW-0963">Cytoplasm</keyword>
<proteinExistence type="inferred from homology"/>
<comment type="function">
    <text evidence="9">Catalyzes the release of fatty acids from lysophospholipids. Phospholipase B may well contribute to pathogenicity by abetting the fungus in damaging and traversing host cell membranes, processes which likely increase the rapidity of disseminated infection.</text>
</comment>
<dbReference type="GeneID" id="62194096"/>
<keyword evidence="6 10" id="KW-0442">Lipid degradation</keyword>
<gene>
    <name evidence="15" type="ORF">FOA43_000695</name>
</gene>
<dbReference type="InterPro" id="IPR016035">
    <property type="entry name" value="Acyl_Trfase/lysoPLipase"/>
</dbReference>
<evidence type="ECO:0000256" key="1">
    <source>
        <dbReference type="ARBA" id="ARBA00004496"/>
    </source>
</evidence>
<keyword evidence="16" id="KW-1185">Reference proteome</keyword>
<comment type="similarity">
    <text evidence="2 11">Belongs to the lysophospholipase family.</text>
</comment>
<evidence type="ECO:0000256" key="4">
    <source>
        <dbReference type="ARBA" id="ARBA00022729"/>
    </source>
</evidence>
<evidence type="ECO:0000256" key="7">
    <source>
        <dbReference type="ARBA" id="ARBA00023098"/>
    </source>
</evidence>
<keyword evidence="8" id="KW-0325">Glycoprotein</keyword>
<evidence type="ECO:0000256" key="2">
    <source>
        <dbReference type="ARBA" id="ARBA00008780"/>
    </source>
</evidence>
<dbReference type="OrthoDB" id="4084751at2759"/>
<evidence type="ECO:0000256" key="9">
    <source>
        <dbReference type="ARBA" id="ARBA00059407"/>
    </source>
</evidence>
<feature type="region of interest" description="Disordered" evidence="12">
    <location>
        <begin position="945"/>
        <end position="980"/>
    </location>
</feature>
<dbReference type="FunFam" id="3.40.1090.10:FF:000010">
    <property type="entry name" value="Lysophospholipase"/>
    <property type="match status" value="1"/>
</dbReference>
<dbReference type="GO" id="GO:0005576">
    <property type="term" value="C:extracellular region"/>
    <property type="evidence" value="ECO:0007669"/>
    <property type="project" value="TreeGrafter"/>
</dbReference>
<feature type="compositionally biased region" description="Basic and acidic residues" evidence="12">
    <location>
        <begin position="958"/>
        <end position="974"/>
    </location>
</feature>
<keyword evidence="7 10" id="KW-0443">Lipid metabolism</keyword>
<evidence type="ECO:0000313" key="15">
    <source>
        <dbReference type="EMBL" id="QPG73385.1"/>
    </source>
</evidence>
<accession>A0A875RZB3</accession>
<comment type="catalytic activity">
    <reaction evidence="11">
        <text>a 1-acyl-sn-glycero-3-phosphocholine + H2O = sn-glycerol 3-phosphocholine + a fatty acid + H(+)</text>
        <dbReference type="Rhea" id="RHEA:15177"/>
        <dbReference type="ChEBI" id="CHEBI:15377"/>
        <dbReference type="ChEBI" id="CHEBI:15378"/>
        <dbReference type="ChEBI" id="CHEBI:16870"/>
        <dbReference type="ChEBI" id="CHEBI:28868"/>
        <dbReference type="ChEBI" id="CHEBI:58168"/>
        <dbReference type="EC" id="3.1.1.5"/>
    </reaction>
</comment>
<feature type="domain" description="PLA2c" evidence="14">
    <location>
        <begin position="40"/>
        <end position="598"/>
    </location>
</feature>
<protein>
    <recommendedName>
        <fullName evidence="11">Lysophospholipase</fullName>
        <ecNumber evidence="11">3.1.1.5</ecNumber>
    </recommendedName>
</protein>
<dbReference type="GO" id="GO:0005829">
    <property type="term" value="C:cytosol"/>
    <property type="evidence" value="ECO:0007669"/>
    <property type="project" value="TreeGrafter"/>
</dbReference>
<feature type="compositionally biased region" description="Basic and acidic residues" evidence="12">
    <location>
        <begin position="1042"/>
        <end position="1051"/>
    </location>
</feature>
<dbReference type="Proteomes" id="UP000662931">
    <property type="component" value="Chromosome 1"/>
</dbReference>
<feature type="signal peptide" evidence="11">
    <location>
        <begin position="1"/>
        <end position="16"/>
    </location>
</feature>
<evidence type="ECO:0000256" key="5">
    <source>
        <dbReference type="ARBA" id="ARBA00022801"/>
    </source>
</evidence>
<feature type="compositionally biased region" description="Acidic residues" evidence="12">
    <location>
        <begin position="1012"/>
        <end position="1021"/>
    </location>
</feature>
<dbReference type="SUPFAM" id="SSF52151">
    <property type="entry name" value="FabD/lysophospholipase-like"/>
    <property type="match status" value="1"/>
</dbReference>
<feature type="region of interest" description="Disordered" evidence="12">
    <location>
        <begin position="994"/>
        <end position="1098"/>
    </location>
</feature>
<dbReference type="Pfam" id="PF01735">
    <property type="entry name" value="PLA2_B"/>
    <property type="match status" value="1"/>
</dbReference>
<dbReference type="GO" id="GO:0004622">
    <property type="term" value="F:phosphatidylcholine lysophospholipase activity"/>
    <property type="evidence" value="ECO:0007669"/>
    <property type="project" value="UniProtKB-EC"/>
</dbReference>
<evidence type="ECO:0000256" key="8">
    <source>
        <dbReference type="ARBA" id="ARBA00023180"/>
    </source>
</evidence>
<dbReference type="GO" id="GO:0005886">
    <property type="term" value="C:plasma membrane"/>
    <property type="evidence" value="ECO:0007669"/>
    <property type="project" value="TreeGrafter"/>
</dbReference>
<dbReference type="Gene3D" id="2.60.40.150">
    <property type="entry name" value="C2 domain"/>
    <property type="match status" value="1"/>
</dbReference>
<feature type="region of interest" description="Disordered" evidence="12">
    <location>
        <begin position="620"/>
        <end position="647"/>
    </location>
</feature>
<sequence length="1115" mass="123531">MFSGLFILGLIPAAHCWSPTDSYAPGIVDCPSYLSNKSYNTDDHIGFVRAASGLSQSESQWISSRDELTNKNLREFLDLADMEDFNSDDFMDDLSTAAQSNSTVRATPRIALSFSGGGYRAMLCAAGQISGLDSRTNGSSEYGVPILSSASYIAGLSGGSWFVSTLAYNNWTSVQDIIDQIDDSDAIWNLKHNIINPGGINILKTGSYWKTIGDDLDAKKDAGFNISLTDPWGRGLSYQFFTGLEDRGAAMTFSSLRNFPVFKNHSMPFPLVIADGRRPDSYVIDMNSTVFEFNPFEMGSWDPSLYSFADLYYVGTDIKKGKPVNDTCYAGLDNTGFVFGTSSTLFNQFILQLNTTGISGAVYSLINDFLENISDEQDDIAEWRPNPFLKSPWGSSDSLKNNGSLYLVDGGEDLQNIPLYPLIQPERNIDVVFAYDNSYDTDQLWPNGTSMIQTYQRQFGDQGNGTAFPYVPDSETFLKLNLTARPTFFGCYVDNLTSLMDDIGASSVPPLIVYTANRPFSFNSNTSTYKMSYETDEVLSMIQNGFEVSTRKNLTVDDEWRACVGCAILQRSREVMGTALGDQCKRCFDRYCWDGSIAGSNVTTPNAFTDDGMYYASNSTNGSSSNSVSSSGFATAEGNHRSSSSRGAAAINALPSADLLGTQDLPNRRKLDKQSPYVVARIQDQIQRTRVVPRGGQTPHFDQELWFSLDNVESSTINLMIYHQQKKDSELVCQADIDFSTALRRPVNEGYDAWFNLYYKGKPAGRIYLEMTYYNSTDSVPIGVGSGKTAVVPNNDIGKAFYTSTASRSSAGSDFPPGSTAKNLPLMTSYKQQLPTLPDLESIEDEDSPSDVSEPTSFDSRKKASVRSIGDSAVNKGWFSKIVDNAYSINKTIPSLFGVAQSTVSQENSKKLDDIKLNHGHGNKFQRQLSSPKLVKDIPRKLFVDSSDEEEGDESEINEERGRVEKRERMEQRRFTGQKGSELFATGQRVEFIGSAKGKPKHRPTAPVGYFDDSDDSDEEEQKFSSLRQSFKSKPLPKIQIHKKEAQHHLSDMPPPPPRHLIPTDLDSVLSSSSNIRKKFVSRDDKPRQVSESCKQDTLSYSQIRRMKLLGLVGN</sequence>
<dbReference type="PROSITE" id="PS51210">
    <property type="entry name" value="PLA2C"/>
    <property type="match status" value="1"/>
</dbReference>
<dbReference type="GO" id="GO:0004623">
    <property type="term" value="F:phospholipase A2 activity"/>
    <property type="evidence" value="ECO:0007669"/>
    <property type="project" value="TreeGrafter"/>
</dbReference>
<dbReference type="EMBL" id="CP064812">
    <property type="protein sequence ID" value="QPG73385.1"/>
    <property type="molecule type" value="Genomic_DNA"/>
</dbReference>